<evidence type="ECO:0000313" key="15">
    <source>
        <dbReference type="EMBL" id="CAD7630692.1"/>
    </source>
</evidence>
<dbReference type="InterPro" id="IPR006180">
    <property type="entry name" value="3-OHacyl-CoA_DH_CS"/>
</dbReference>
<dbReference type="Pfam" id="PF00725">
    <property type="entry name" value="3HCDH"/>
    <property type="match status" value="1"/>
</dbReference>
<protein>
    <recommendedName>
        <fullName evidence="4">3-hydroxyacyl-CoA dehydrogenase</fullName>
        <ecNumber evidence="4">1.1.1.35</ecNumber>
    </recommendedName>
</protein>
<feature type="binding site" evidence="12">
    <location>
        <position position="92"/>
    </location>
    <ligand>
        <name>CoA</name>
        <dbReference type="ChEBI" id="CHEBI:57287"/>
    </ligand>
</feature>
<evidence type="ECO:0000256" key="11">
    <source>
        <dbReference type="PIRSR" id="PIRSR000105-1"/>
    </source>
</evidence>
<feature type="domain" description="3-hydroxyacyl-CoA dehydrogenase C-terminal" evidence="13">
    <location>
        <begin position="159"/>
        <end position="256"/>
    </location>
</feature>
<evidence type="ECO:0000259" key="13">
    <source>
        <dbReference type="Pfam" id="PF00725"/>
    </source>
</evidence>
<gene>
    <name evidence="15" type="ORF">OSB1V03_LOCUS11104</name>
</gene>
<evidence type="ECO:0000256" key="4">
    <source>
        <dbReference type="ARBA" id="ARBA00013000"/>
    </source>
</evidence>
<dbReference type="InterPro" id="IPR022694">
    <property type="entry name" value="3-OHacyl-CoA_DH"/>
</dbReference>
<dbReference type="Proteomes" id="UP000759131">
    <property type="component" value="Unassembled WGS sequence"/>
</dbReference>
<evidence type="ECO:0000256" key="8">
    <source>
        <dbReference type="ARBA" id="ARBA00023098"/>
    </source>
</evidence>
<dbReference type="GO" id="GO:0003857">
    <property type="term" value="F:(3S)-3-hydroxyacyl-CoA dehydrogenase (NAD+) activity"/>
    <property type="evidence" value="ECO:0007669"/>
    <property type="project" value="UniProtKB-EC"/>
</dbReference>
<organism evidence="15">
    <name type="scientific">Medioppia subpectinata</name>
    <dbReference type="NCBI Taxonomy" id="1979941"/>
    <lineage>
        <taxon>Eukaryota</taxon>
        <taxon>Metazoa</taxon>
        <taxon>Ecdysozoa</taxon>
        <taxon>Arthropoda</taxon>
        <taxon>Chelicerata</taxon>
        <taxon>Arachnida</taxon>
        <taxon>Acari</taxon>
        <taxon>Acariformes</taxon>
        <taxon>Sarcoptiformes</taxon>
        <taxon>Oribatida</taxon>
        <taxon>Brachypylina</taxon>
        <taxon>Oppioidea</taxon>
        <taxon>Oppiidae</taxon>
        <taxon>Medioppia</taxon>
    </lineage>
</organism>
<dbReference type="PIRSF" id="PIRSF000105">
    <property type="entry name" value="HCDH"/>
    <property type="match status" value="1"/>
</dbReference>
<evidence type="ECO:0000256" key="6">
    <source>
        <dbReference type="ARBA" id="ARBA00023002"/>
    </source>
</evidence>
<dbReference type="Pfam" id="PF02737">
    <property type="entry name" value="3HCDH_N"/>
    <property type="match status" value="1"/>
</dbReference>
<evidence type="ECO:0000256" key="2">
    <source>
        <dbReference type="ARBA" id="ARBA00005005"/>
    </source>
</evidence>
<dbReference type="InterPro" id="IPR006176">
    <property type="entry name" value="3-OHacyl-CoA_DH_NAD-bd"/>
</dbReference>
<keyword evidence="16" id="KW-1185">Reference proteome</keyword>
<dbReference type="InterPro" id="IPR013328">
    <property type="entry name" value="6PGD_dom2"/>
</dbReference>
<evidence type="ECO:0000256" key="5">
    <source>
        <dbReference type="ARBA" id="ARBA00022832"/>
    </source>
</evidence>
<evidence type="ECO:0000256" key="10">
    <source>
        <dbReference type="ARBA" id="ARBA00049556"/>
    </source>
</evidence>
<sequence>MRNVNEKQLEIARKAIQKSVEKLHQKKAIQIESVDKTINSINFSTKTEPKSDENLLIVEAVPELLDVKRKIFAALNEQFKGNDSVIFVTNTSSLSVQEIGVKVGPQERYGGLHFFNPVPLMKLVEIIKNVTTSQQTVDALKEFVADIGKVGVLCKDTPGFIVNRLLIPYSGEAVRMVERGDATFEDIDIAMKLGAGYPMGPFELMDMTGLDTGKFVVESWLAMNDPTLNVQRSELVNKMVSEGKLGRKTGKGWYDYTKKKMRRKEGKQCGCQNPCPATCKRPKPPTCNSFWCNPNCYLVCSGGQVLDTKTGKCKPLSEC</sequence>
<keyword evidence="6" id="KW-0560">Oxidoreductase</keyword>
<keyword evidence="5" id="KW-0276">Fatty acid metabolism</keyword>
<comment type="similarity">
    <text evidence="3">Belongs to the 3-hydroxyacyl-CoA dehydrogenase family.</text>
</comment>
<dbReference type="EMBL" id="CAJPIZ010008422">
    <property type="protein sequence ID" value="CAG2111122.1"/>
    <property type="molecule type" value="Genomic_DNA"/>
</dbReference>
<dbReference type="SUPFAM" id="SSF51735">
    <property type="entry name" value="NAD(P)-binding Rossmann-fold domains"/>
    <property type="match status" value="1"/>
</dbReference>
<dbReference type="CDD" id="cd19941">
    <property type="entry name" value="TIL"/>
    <property type="match status" value="1"/>
</dbReference>
<dbReference type="InterPro" id="IPR052242">
    <property type="entry name" value="Mito_3-hydroxyacyl-CoA_DH"/>
</dbReference>
<evidence type="ECO:0000259" key="14">
    <source>
        <dbReference type="Pfam" id="PF02737"/>
    </source>
</evidence>
<feature type="binding site" evidence="12">
    <location>
        <position position="26"/>
    </location>
    <ligand>
        <name>CoA</name>
        <dbReference type="ChEBI" id="CHEBI:57287"/>
    </ligand>
</feature>
<dbReference type="InterPro" id="IPR036291">
    <property type="entry name" value="NAD(P)-bd_dom_sf"/>
</dbReference>
<dbReference type="Gene3D" id="1.10.1040.10">
    <property type="entry name" value="N-(1-d-carboxylethyl)-l-norvaline Dehydrogenase, domain 2"/>
    <property type="match status" value="1"/>
</dbReference>
<evidence type="ECO:0000256" key="3">
    <source>
        <dbReference type="ARBA" id="ARBA00009463"/>
    </source>
</evidence>
<evidence type="ECO:0000256" key="7">
    <source>
        <dbReference type="ARBA" id="ARBA00023027"/>
    </source>
</evidence>
<feature type="binding site" evidence="12">
    <location>
        <position position="19"/>
    </location>
    <ligand>
        <name>CoA</name>
        <dbReference type="ChEBI" id="CHEBI:57287"/>
    </ligand>
</feature>
<dbReference type="OrthoDB" id="5958943at2759"/>
<dbReference type="EMBL" id="OC862997">
    <property type="protein sequence ID" value="CAD7630692.1"/>
    <property type="molecule type" value="Genomic_DNA"/>
</dbReference>
<keyword evidence="8" id="KW-0443">Lipid metabolism</keyword>
<proteinExistence type="inferred from homology"/>
<dbReference type="GO" id="GO:0006635">
    <property type="term" value="P:fatty acid beta-oxidation"/>
    <property type="evidence" value="ECO:0007669"/>
    <property type="project" value="TreeGrafter"/>
</dbReference>
<dbReference type="Gene3D" id="3.40.50.720">
    <property type="entry name" value="NAD(P)-binding Rossmann-like Domain"/>
    <property type="match status" value="1"/>
</dbReference>
<dbReference type="PANTHER" id="PTHR43561">
    <property type="match status" value="1"/>
</dbReference>
<dbReference type="AlphaFoldDB" id="A0A7R9KWV1"/>
<dbReference type="InterPro" id="IPR008927">
    <property type="entry name" value="6-PGluconate_DH-like_C_sf"/>
</dbReference>
<keyword evidence="9" id="KW-0496">Mitochondrion</keyword>
<feature type="site" description="Important for catalytic activity" evidence="11">
    <location>
        <position position="113"/>
    </location>
</feature>
<feature type="domain" description="3-hydroxyacyl-CoA dehydrogenase NAD binding" evidence="14">
    <location>
        <begin position="3"/>
        <end position="157"/>
    </location>
</feature>
<reference evidence="15" key="1">
    <citation type="submission" date="2020-11" db="EMBL/GenBank/DDBJ databases">
        <authorList>
            <person name="Tran Van P."/>
        </authorList>
    </citation>
    <scope>NUCLEOTIDE SEQUENCE</scope>
</reference>
<dbReference type="GO" id="GO:0005759">
    <property type="term" value="C:mitochondrial matrix"/>
    <property type="evidence" value="ECO:0007669"/>
    <property type="project" value="UniProtKB-SubCell"/>
</dbReference>
<dbReference type="GO" id="GO:0070403">
    <property type="term" value="F:NAD+ binding"/>
    <property type="evidence" value="ECO:0007669"/>
    <property type="project" value="InterPro"/>
</dbReference>
<dbReference type="PROSITE" id="PS00067">
    <property type="entry name" value="3HCDH"/>
    <property type="match status" value="1"/>
</dbReference>
<evidence type="ECO:0000256" key="1">
    <source>
        <dbReference type="ARBA" id="ARBA00004305"/>
    </source>
</evidence>
<dbReference type="SUPFAM" id="SSF48179">
    <property type="entry name" value="6-phosphogluconate dehydrogenase C-terminal domain-like"/>
    <property type="match status" value="1"/>
</dbReference>
<name>A0A7R9KWV1_9ACAR</name>
<comment type="pathway">
    <text evidence="2">Lipid metabolism; fatty acid beta-oxidation.</text>
</comment>
<dbReference type="InterPro" id="IPR006108">
    <property type="entry name" value="3HC_DH_C"/>
</dbReference>
<accession>A0A7R9KWV1</accession>
<evidence type="ECO:0000313" key="16">
    <source>
        <dbReference type="Proteomes" id="UP000759131"/>
    </source>
</evidence>
<dbReference type="PANTHER" id="PTHR43561:SF3">
    <property type="entry name" value="HYDROXYACYL-COENZYME A DEHYDROGENASE, MITOCHONDRIAL"/>
    <property type="match status" value="1"/>
</dbReference>
<keyword evidence="7" id="KW-0520">NAD</keyword>
<comment type="catalytic activity">
    <reaction evidence="10">
        <text>a (3S)-3-hydroxyacyl-CoA + NAD(+) = a 3-oxoacyl-CoA + NADH + H(+)</text>
        <dbReference type="Rhea" id="RHEA:22432"/>
        <dbReference type="ChEBI" id="CHEBI:15378"/>
        <dbReference type="ChEBI" id="CHEBI:57318"/>
        <dbReference type="ChEBI" id="CHEBI:57540"/>
        <dbReference type="ChEBI" id="CHEBI:57945"/>
        <dbReference type="ChEBI" id="CHEBI:90726"/>
        <dbReference type="EC" id="1.1.1.35"/>
    </reaction>
</comment>
<evidence type="ECO:0000256" key="12">
    <source>
        <dbReference type="PIRSR" id="PIRSR000105-3"/>
    </source>
</evidence>
<dbReference type="EC" id="1.1.1.35" evidence="4"/>
<comment type="subcellular location">
    <subcellularLocation>
        <location evidence="1">Mitochondrion matrix</location>
    </subcellularLocation>
</comment>
<evidence type="ECO:0000256" key="9">
    <source>
        <dbReference type="ARBA" id="ARBA00023128"/>
    </source>
</evidence>